<reference evidence="1 2" key="1">
    <citation type="submission" date="2020-04" db="EMBL/GenBank/DDBJ databases">
        <title>Novel Paenibacillus strain UniB2 isolated from commercial digestive syrup.</title>
        <authorList>
            <person name="Thorat V."/>
            <person name="Kirdat K."/>
            <person name="Tiwarekar B."/>
            <person name="Yadav A."/>
        </authorList>
    </citation>
    <scope>NUCLEOTIDE SEQUENCE [LARGE SCALE GENOMIC DNA]</scope>
    <source>
        <strain evidence="1 2">UniB2</strain>
    </source>
</reference>
<dbReference type="RefSeq" id="WP_028597766.1">
    <property type="nucleotide sequence ID" value="NZ_CP051428.1"/>
</dbReference>
<protein>
    <submittedName>
        <fullName evidence="1">DUF2164 domain-containing protein</fullName>
    </submittedName>
</protein>
<dbReference type="InterPro" id="IPR018680">
    <property type="entry name" value="DUF2164"/>
</dbReference>
<dbReference type="Proteomes" id="UP000502136">
    <property type="component" value="Chromosome"/>
</dbReference>
<dbReference type="KEGG" id="palr:HGI30_07590"/>
<dbReference type="EMBL" id="CP051428">
    <property type="protein sequence ID" value="QJC51423.1"/>
    <property type="molecule type" value="Genomic_DNA"/>
</dbReference>
<keyword evidence="2" id="KW-1185">Reference proteome</keyword>
<gene>
    <name evidence="1" type="ORF">HGI30_07590</name>
</gene>
<organism evidence="1 2">
    <name type="scientific">Paenibacillus albicereus</name>
    <dbReference type="NCBI Taxonomy" id="2726185"/>
    <lineage>
        <taxon>Bacteria</taxon>
        <taxon>Bacillati</taxon>
        <taxon>Bacillota</taxon>
        <taxon>Bacilli</taxon>
        <taxon>Bacillales</taxon>
        <taxon>Paenibacillaceae</taxon>
        <taxon>Paenibacillus</taxon>
    </lineage>
</organism>
<evidence type="ECO:0000313" key="2">
    <source>
        <dbReference type="Proteomes" id="UP000502136"/>
    </source>
</evidence>
<dbReference type="AlphaFoldDB" id="A0A6H2GVH1"/>
<name>A0A6H2GVH1_9BACL</name>
<dbReference type="Pfam" id="PF09932">
    <property type="entry name" value="DUF2164"/>
    <property type="match status" value="1"/>
</dbReference>
<evidence type="ECO:0000313" key="1">
    <source>
        <dbReference type="EMBL" id="QJC51423.1"/>
    </source>
</evidence>
<proteinExistence type="predicted"/>
<sequence length="81" mass="9119">MMPIKLPLEQKKELAESLQDFADRELDLPLGSIAAEALLDHMIAALAPHLYNKGVDDAMKLLGQRMLQVEDDLHALKRTIR</sequence>
<accession>A0A6H2GVH1</accession>